<keyword evidence="3" id="KW-0812">Transmembrane</keyword>
<feature type="transmembrane region" description="Helical" evidence="3">
    <location>
        <begin position="143"/>
        <end position="165"/>
    </location>
</feature>
<keyword evidence="3" id="KW-0472">Membrane</keyword>
<dbReference type="PANTHER" id="PTHR32089:SF112">
    <property type="entry name" value="LYSOZYME-LIKE PROTEIN-RELATED"/>
    <property type="match status" value="1"/>
</dbReference>
<dbReference type="GO" id="GO:0016020">
    <property type="term" value="C:membrane"/>
    <property type="evidence" value="ECO:0007669"/>
    <property type="project" value="InterPro"/>
</dbReference>
<keyword evidence="1 2" id="KW-0807">Transducer</keyword>
<feature type="transmembrane region" description="Helical" evidence="3">
    <location>
        <begin position="20"/>
        <end position="37"/>
    </location>
</feature>
<dbReference type="Gene3D" id="1.10.287.950">
    <property type="entry name" value="Methyl-accepting chemotaxis protein"/>
    <property type="match status" value="1"/>
</dbReference>
<reference evidence="5 6" key="1">
    <citation type="submission" date="2019-08" db="EMBL/GenBank/DDBJ databases">
        <title>Bacillus genomes from the desert of Cuatro Cienegas, Coahuila.</title>
        <authorList>
            <person name="Olmedo-Alvarez G."/>
        </authorList>
    </citation>
    <scope>NUCLEOTIDE SEQUENCE [LARGE SCALE GENOMIC DNA]</scope>
    <source>
        <strain evidence="5 6">CH446_14T</strain>
    </source>
</reference>
<feature type="transmembrane region" description="Helical" evidence="3">
    <location>
        <begin position="69"/>
        <end position="86"/>
    </location>
</feature>
<proteinExistence type="predicted"/>
<evidence type="ECO:0000256" key="1">
    <source>
        <dbReference type="ARBA" id="ARBA00023224"/>
    </source>
</evidence>
<dbReference type="SMART" id="SM00283">
    <property type="entry name" value="MA"/>
    <property type="match status" value="1"/>
</dbReference>
<protein>
    <submittedName>
        <fullName evidence="5">Methyl-accepting chemotaxis protein</fullName>
    </submittedName>
</protein>
<feature type="domain" description="Methyl-accepting transducer" evidence="4">
    <location>
        <begin position="206"/>
        <end position="445"/>
    </location>
</feature>
<sequence length="488" mass="52991">MIRRIYMTDYLADLHKRNRLLVYLLWACVILGVAVASDTPKTVVTILAAGGSFSLFCSFMIWRKKAIPLIMYFISIGLAVISFFFVQTTTEFTNLLIFFLALGIISLYHNYRPLLLNGLTALVMMNYFLAVKPDYGEVDKLAVNAFFILVLAALTAQSVLGSGMLKKVESGRKQSELQKQKTEVVLQEVQRTIEVLGKSNRGLNENAEVTGKITGEVVLAFQELAGGIESQAASITDVNSAIQDVYDGVLKANEASGIMEASSTASAEMTLQGKEKMDRLYEKMNRIGMMVETTNSVMAKVNEENKQIEGIVKLIAGIADQTNLLSLNAAIEAARAGEHGKGFAVVAEEVRKLAQQAHDASGQITGILEGIQGTFKEASELIGNGMSEVSDGIQSAEEAENLFSSIQEKSSAVLGQAEYLRSLNEKLQQAAASVREEMTAVAAITEQSAASVEEVLASAEVQEQRVMGIVENIRELNEMTGSLEEAVK</sequence>
<dbReference type="PANTHER" id="PTHR32089">
    <property type="entry name" value="METHYL-ACCEPTING CHEMOTAXIS PROTEIN MCPB"/>
    <property type="match status" value="1"/>
</dbReference>
<dbReference type="AlphaFoldDB" id="A0A5D4RLI3"/>
<dbReference type="PROSITE" id="PS50111">
    <property type="entry name" value="CHEMOTAXIS_TRANSDUC_2"/>
    <property type="match status" value="1"/>
</dbReference>
<comment type="caution">
    <text evidence="5">The sequence shown here is derived from an EMBL/GenBank/DDBJ whole genome shotgun (WGS) entry which is preliminary data.</text>
</comment>
<evidence type="ECO:0000313" key="5">
    <source>
        <dbReference type="EMBL" id="TYS52275.1"/>
    </source>
</evidence>
<name>A0A5D4RLI3_9BACI</name>
<gene>
    <name evidence="5" type="ORF">FZD51_02215</name>
</gene>
<evidence type="ECO:0000256" key="3">
    <source>
        <dbReference type="SAM" id="Phobius"/>
    </source>
</evidence>
<feature type="transmembrane region" description="Helical" evidence="3">
    <location>
        <begin position="92"/>
        <end position="109"/>
    </location>
</feature>
<dbReference type="Proteomes" id="UP000322139">
    <property type="component" value="Unassembled WGS sequence"/>
</dbReference>
<dbReference type="GO" id="GO:0007165">
    <property type="term" value="P:signal transduction"/>
    <property type="evidence" value="ECO:0007669"/>
    <property type="project" value="UniProtKB-KW"/>
</dbReference>
<evidence type="ECO:0000259" key="4">
    <source>
        <dbReference type="PROSITE" id="PS50111"/>
    </source>
</evidence>
<dbReference type="EMBL" id="VTER01000001">
    <property type="protein sequence ID" value="TYS52275.1"/>
    <property type="molecule type" value="Genomic_DNA"/>
</dbReference>
<evidence type="ECO:0000313" key="6">
    <source>
        <dbReference type="Proteomes" id="UP000322139"/>
    </source>
</evidence>
<keyword evidence="3" id="KW-1133">Transmembrane helix</keyword>
<feature type="transmembrane region" description="Helical" evidence="3">
    <location>
        <begin position="43"/>
        <end position="62"/>
    </location>
</feature>
<dbReference type="InterPro" id="IPR004089">
    <property type="entry name" value="MCPsignal_dom"/>
</dbReference>
<evidence type="ECO:0000256" key="2">
    <source>
        <dbReference type="PROSITE-ProRule" id="PRU00284"/>
    </source>
</evidence>
<dbReference type="Pfam" id="PF00015">
    <property type="entry name" value="MCPsignal"/>
    <property type="match status" value="1"/>
</dbReference>
<organism evidence="5 6">
    <name type="scientific">Bacillus infantis</name>
    <dbReference type="NCBI Taxonomy" id="324767"/>
    <lineage>
        <taxon>Bacteria</taxon>
        <taxon>Bacillati</taxon>
        <taxon>Bacillota</taxon>
        <taxon>Bacilli</taxon>
        <taxon>Bacillales</taxon>
        <taxon>Bacillaceae</taxon>
        <taxon>Bacillus</taxon>
    </lineage>
</organism>
<dbReference type="SUPFAM" id="SSF58104">
    <property type="entry name" value="Methyl-accepting chemotaxis protein (MCP) signaling domain"/>
    <property type="match status" value="1"/>
</dbReference>
<feature type="transmembrane region" description="Helical" evidence="3">
    <location>
        <begin position="114"/>
        <end position="131"/>
    </location>
</feature>
<accession>A0A5D4RLI3</accession>